<feature type="region of interest" description="Disordered" evidence="2">
    <location>
        <begin position="510"/>
        <end position="546"/>
    </location>
</feature>
<dbReference type="GO" id="GO:0016020">
    <property type="term" value="C:membrane"/>
    <property type="evidence" value="ECO:0007669"/>
    <property type="project" value="UniProtKB-UniRule"/>
</dbReference>
<dbReference type="AlphaFoldDB" id="A0AAP2CTD4"/>
<dbReference type="SUPFAM" id="SSF103088">
    <property type="entry name" value="OmpA-like"/>
    <property type="match status" value="1"/>
</dbReference>
<evidence type="ECO:0000313" key="5">
    <source>
        <dbReference type="EMBL" id="MBT0957258.1"/>
    </source>
</evidence>
<protein>
    <submittedName>
        <fullName evidence="5">DotU family type IV/VI secretion system protein</fullName>
    </submittedName>
</protein>
<dbReference type="Pfam" id="PF00691">
    <property type="entry name" value="OmpA"/>
    <property type="match status" value="1"/>
</dbReference>
<feature type="region of interest" description="Disordered" evidence="2">
    <location>
        <begin position="1"/>
        <end position="130"/>
    </location>
</feature>
<keyword evidence="3" id="KW-1133">Transmembrane helix</keyword>
<evidence type="ECO:0000313" key="6">
    <source>
        <dbReference type="Proteomes" id="UP001315686"/>
    </source>
</evidence>
<comment type="caution">
    <text evidence="5">The sequence shown here is derived from an EMBL/GenBank/DDBJ whole genome shotgun (WGS) entry which is preliminary data.</text>
</comment>
<dbReference type="RefSeq" id="WP_327793434.1">
    <property type="nucleotide sequence ID" value="NZ_JADQAZ010000001.1"/>
</dbReference>
<dbReference type="Proteomes" id="UP001315686">
    <property type="component" value="Unassembled WGS sequence"/>
</dbReference>
<gene>
    <name evidence="5" type="ORF">IV417_07670</name>
</gene>
<feature type="compositionally biased region" description="Basic and acidic residues" evidence="2">
    <location>
        <begin position="534"/>
        <end position="546"/>
    </location>
</feature>
<feature type="compositionally biased region" description="Gly residues" evidence="2">
    <location>
        <begin position="64"/>
        <end position="85"/>
    </location>
</feature>
<evidence type="ECO:0000256" key="3">
    <source>
        <dbReference type="SAM" id="Phobius"/>
    </source>
</evidence>
<dbReference type="PROSITE" id="PS51123">
    <property type="entry name" value="OMPA_2"/>
    <property type="match status" value="1"/>
</dbReference>
<keyword evidence="1 3" id="KW-0472">Membrane</keyword>
<feature type="compositionally biased region" description="Basic and acidic residues" evidence="2">
    <location>
        <begin position="510"/>
        <end position="522"/>
    </location>
</feature>
<evidence type="ECO:0000259" key="4">
    <source>
        <dbReference type="PROSITE" id="PS51123"/>
    </source>
</evidence>
<proteinExistence type="predicted"/>
<dbReference type="InterPro" id="IPR017732">
    <property type="entry name" value="T4/T6SS_DotU"/>
</dbReference>
<dbReference type="PANTHER" id="PTHR30329">
    <property type="entry name" value="STATOR ELEMENT OF FLAGELLAR MOTOR COMPLEX"/>
    <property type="match status" value="1"/>
</dbReference>
<feature type="transmembrane region" description="Helical" evidence="3">
    <location>
        <begin position="337"/>
        <end position="355"/>
    </location>
</feature>
<accession>A0AAP2CTD4</accession>
<keyword evidence="6" id="KW-1185">Reference proteome</keyword>
<sequence>MSDKKDGGKTVIRPMPGGPFGGGGSAGSPAPGGGGAKTVIGGNLPTGGWGGAGGGQPPQQPPQGGSGGWPGQGGGGSAAPSGGWGQPPSNQGAGGFGAPQDHSASQEWMGAKPQSDGFFPEVRKPEPVQRAPVKKISLDAALSAKTSGISADTNPIVAAAASLLVLFGRLRSQVVDMHAVPLMQHVTEEIEEFEKKVLEAGVDQQDAMVAKYCLCGTADDIVQNLPGTDRAVWLQYSMSARFFNKRTAGVGFFQEVDRALQNPSQKYYLLELMLICLQLGFEGQYRAMSGGDIQLSNVKKGIYEALRRVKPRGDDDISPRWKGIEIAARRSFSRFPVWAYALLASSVLAGAYLLMRFMLLGEGNALASEMRSIHPSGQIELIRSAGPPPEPPKPPVVLETTKAQLDRISEALSGEALTVSKKGDFIIIDVNNAVLFDSGKADVKEEFVNLAGKIVSVLNAEPGPVRIIGHTDNIPMSGKGKYKNNFELSFARAKSVAGVLSPLFQAPERVEVDGRGEDEPKSDNATAEGRAQNRRVEIMIQREDTL</sequence>
<feature type="compositionally biased region" description="Gly residues" evidence="2">
    <location>
        <begin position="44"/>
        <end position="56"/>
    </location>
</feature>
<feature type="compositionally biased region" description="Gly residues" evidence="2">
    <location>
        <begin position="18"/>
        <end position="36"/>
    </location>
</feature>
<dbReference type="Gene3D" id="3.30.1330.60">
    <property type="entry name" value="OmpA-like domain"/>
    <property type="match status" value="1"/>
</dbReference>
<dbReference type="NCBIfam" id="NF038228">
    <property type="entry name" value="IcmH_DotU_IVB"/>
    <property type="match status" value="1"/>
</dbReference>
<feature type="domain" description="OmpA-like" evidence="4">
    <location>
        <begin position="423"/>
        <end position="544"/>
    </location>
</feature>
<name>A0AAP2CTD4_9RHOB</name>
<dbReference type="Pfam" id="PF09850">
    <property type="entry name" value="DotU"/>
    <property type="match status" value="1"/>
</dbReference>
<reference evidence="5 6" key="1">
    <citation type="journal article" date="2021" name="Arch. Microbiol.">
        <title>Harenicola maris gen. nov., sp. nov. isolated from the Sea of Japan shallow sediments.</title>
        <authorList>
            <person name="Romanenko L.A."/>
            <person name="Kurilenko V.V."/>
            <person name="Chernysheva N.Y."/>
            <person name="Tekutyeva L.A."/>
            <person name="Velansky P.V."/>
            <person name="Svetashev V.I."/>
            <person name="Isaeva M.P."/>
        </authorList>
    </citation>
    <scope>NUCLEOTIDE SEQUENCE [LARGE SCALE GENOMIC DNA]</scope>
    <source>
        <strain evidence="5 6">KMM 3653</strain>
    </source>
</reference>
<dbReference type="NCBIfam" id="TIGR03349">
    <property type="entry name" value="IV_VI_DotU"/>
    <property type="match status" value="1"/>
</dbReference>
<keyword evidence="3" id="KW-0812">Transmembrane</keyword>
<dbReference type="Gene3D" id="1.25.40.590">
    <property type="entry name" value="Type IV / VI secretion system, DotU"/>
    <property type="match status" value="1"/>
</dbReference>
<organism evidence="5 6">
    <name type="scientific">Harenicola maris</name>
    <dbReference type="NCBI Taxonomy" id="2841044"/>
    <lineage>
        <taxon>Bacteria</taxon>
        <taxon>Pseudomonadati</taxon>
        <taxon>Pseudomonadota</taxon>
        <taxon>Alphaproteobacteria</taxon>
        <taxon>Rhodobacterales</taxon>
        <taxon>Paracoccaceae</taxon>
        <taxon>Harenicola</taxon>
    </lineage>
</organism>
<dbReference type="CDD" id="cd07185">
    <property type="entry name" value="OmpA_C-like"/>
    <property type="match status" value="1"/>
</dbReference>
<dbReference type="InterPro" id="IPR006665">
    <property type="entry name" value="OmpA-like"/>
</dbReference>
<dbReference type="InterPro" id="IPR050330">
    <property type="entry name" value="Bact_OuterMem_StrucFunc"/>
</dbReference>
<dbReference type="InterPro" id="IPR038522">
    <property type="entry name" value="T4/T6SS_DotU_sf"/>
</dbReference>
<dbReference type="EMBL" id="JADQAZ010000001">
    <property type="protein sequence ID" value="MBT0957258.1"/>
    <property type="molecule type" value="Genomic_DNA"/>
</dbReference>
<dbReference type="PANTHER" id="PTHR30329:SF19">
    <property type="entry name" value="OUTER MEMBRANE PROTEIN, OMPA FAMILY"/>
    <property type="match status" value="1"/>
</dbReference>
<dbReference type="InterPro" id="IPR036737">
    <property type="entry name" value="OmpA-like_sf"/>
</dbReference>
<evidence type="ECO:0000256" key="1">
    <source>
        <dbReference type="PROSITE-ProRule" id="PRU00473"/>
    </source>
</evidence>
<evidence type="ECO:0000256" key="2">
    <source>
        <dbReference type="SAM" id="MobiDB-lite"/>
    </source>
</evidence>